<dbReference type="AlphaFoldDB" id="A0A392U5Q7"/>
<dbReference type="EMBL" id="LXQA010730283">
    <property type="protein sequence ID" value="MCI68084.1"/>
    <property type="molecule type" value="Genomic_DNA"/>
</dbReference>
<keyword evidence="2" id="KW-1185">Reference proteome</keyword>
<dbReference type="Proteomes" id="UP000265520">
    <property type="component" value="Unassembled WGS sequence"/>
</dbReference>
<feature type="non-terminal residue" evidence="1">
    <location>
        <position position="1"/>
    </location>
</feature>
<organism evidence="1 2">
    <name type="scientific">Trifolium medium</name>
    <dbReference type="NCBI Taxonomy" id="97028"/>
    <lineage>
        <taxon>Eukaryota</taxon>
        <taxon>Viridiplantae</taxon>
        <taxon>Streptophyta</taxon>
        <taxon>Embryophyta</taxon>
        <taxon>Tracheophyta</taxon>
        <taxon>Spermatophyta</taxon>
        <taxon>Magnoliopsida</taxon>
        <taxon>eudicotyledons</taxon>
        <taxon>Gunneridae</taxon>
        <taxon>Pentapetalae</taxon>
        <taxon>rosids</taxon>
        <taxon>fabids</taxon>
        <taxon>Fabales</taxon>
        <taxon>Fabaceae</taxon>
        <taxon>Papilionoideae</taxon>
        <taxon>50 kb inversion clade</taxon>
        <taxon>NPAAA clade</taxon>
        <taxon>Hologalegina</taxon>
        <taxon>IRL clade</taxon>
        <taxon>Trifolieae</taxon>
        <taxon>Trifolium</taxon>
    </lineage>
</organism>
<evidence type="ECO:0000313" key="1">
    <source>
        <dbReference type="EMBL" id="MCI68084.1"/>
    </source>
</evidence>
<comment type="caution">
    <text evidence="1">The sequence shown here is derived from an EMBL/GenBank/DDBJ whole genome shotgun (WGS) entry which is preliminary data.</text>
</comment>
<name>A0A392U5Q7_9FABA</name>
<protein>
    <submittedName>
        <fullName evidence="1">Uncharacterized protein</fullName>
    </submittedName>
</protein>
<evidence type="ECO:0000313" key="2">
    <source>
        <dbReference type="Proteomes" id="UP000265520"/>
    </source>
</evidence>
<sequence>VAAPRAEWCVRAGYLFWFLRRVQVCAAPRADLFVRVDFC</sequence>
<proteinExistence type="predicted"/>
<reference evidence="1 2" key="1">
    <citation type="journal article" date="2018" name="Front. Plant Sci.">
        <title>Red Clover (Trifolium pratense) and Zigzag Clover (T. medium) - A Picture of Genomic Similarities and Differences.</title>
        <authorList>
            <person name="Dluhosova J."/>
            <person name="Istvanek J."/>
            <person name="Nedelnik J."/>
            <person name="Repkova J."/>
        </authorList>
    </citation>
    <scope>NUCLEOTIDE SEQUENCE [LARGE SCALE GENOMIC DNA]</scope>
    <source>
        <strain evidence="2">cv. 10/8</strain>
        <tissue evidence="1">Leaf</tissue>
    </source>
</reference>
<accession>A0A392U5Q7</accession>